<dbReference type="AlphaFoldDB" id="A0A849SFB3"/>
<name>A0A849SFB3_UNCEI</name>
<proteinExistence type="predicted"/>
<sequence>METLDDSLRSSEDENAPLIPHPDSLRVSDQQARRLREILNASGDRQYTKLEAKYRGEELLRLTVMLLDPERYKHNLEHPLLPPGFPMSPLPPDTPPVPRAFPIKLDADHPREIERSLKMLTDELRFVKRRPTHWRWALVALYEALGHTLAAHRPATFLPYTGLDQVTRLFDAVVGENPELPQVRESVGMIDRLRTTYITWGITRWPVGLNNLPGIFIDCIQVMRRHDATAETSLGGIERCLLGSAPRTLPRRSAPGHNAGDDNRNS</sequence>
<protein>
    <submittedName>
        <fullName evidence="2">Uncharacterized protein</fullName>
    </submittedName>
</protein>
<dbReference type="Proteomes" id="UP000580839">
    <property type="component" value="Unassembled WGS sequence"/>
</dbReference>
<evidence type="ECO:0000256" key="1">
    <source>
        <dbReference type="SAM" id="MobiDB-lite"/>
    </source>
</evidence>
<evidence type="ECO:0000313" key="3">
    <source>
        <dbReference type="Proteomes" id="UP000580839"/>
    </source>
</evidence>
<feature type="region of interest" description="Disordered" evidence="1">
    <location>
        <begin position="1"/>
        <end position="26"/>
    </location>
</feature>
<feature type="region of interest" description="Disordered" evidence="1">
    <location>
        <begin position="246"/>
        <end position="266"/>
    </location>
</feature>
<reference evidence="2 3" key="1">
    <citation type="submission" date="2020-04" db="EMBL/GenBank/DDBJ databases">
        <title>Metagenomic profiling of ammonia- and methane-oxidizing microorganisms in a Dutch drinking water treatment plant.</title>
        <authorList>
            <person name="Poghosyan L."/>
            <person name="Leucker S."/>
        </authorList>
    </citation>
    <scope>NUCLEOTIDE SEQUENCE [LARGE SCALE GENOMIC DNA]</scope>
    <source>
        <strain evidence="2">S-RSF-IL-03</strain>
    </source>
</reference>
<feature type="compositionally biased region" description="Basic and acidic residues" evidence="1">
    <location>
        <begin position="1"/>
        <end position="12"/>
    </location>
</feature>
<organism evidence="2 3">
    <name type="scientific">Eiseniibacteriota bacterium</name>
    <dbReference type="NCBI Taxonomy" id="2212470"/>
    <lineage>
        <taxon>Bacteria</taxon>
        <taxon>Candidatus Eiseniibacteriota</taxon>
    </lineage>
</organism>
<accession>A0A849SFB3</accession>
<dbReference type="EMBL" id="JABFRW010000120">
    <property type="protein sequence ID" value="NOT34438.1"/>
    <property type="molecule type" value="Genomic_DNA"/>
</dbReference>
<evidence type="ECO:0000313" key="2">
    <source>
        <dbReference type="EMBL" id="NOT34438.1"/>
    </source>
</evidence>
<comment type="caution">
    <text evidence="2">The sequence shown here is derived from an EMBL/GenBank/DDBJ whole genome shotgun (WGS) entry which is preliminary data.</text>
</comment>
<gene>
    <name evidence="2" type="ORF">HOP12_09740</name>
</gene>